<dbReference type="EMBL" id="FOKG01000013">
    <property type="protein sequence ID" value="SFB47662.1"/>
    <property type="molecule type" value="Genomic_DNA"/>
</dbReference>
<dbReference type="InterPro" id="IPR025442">
    <property type="entry name" value="DUF4185"/>
</dbReference>
<protein>
    <recommendedName>
        <fullName evidence="1">DUF4185 domain-containing protein</fullName>
    </recommendedName>
</protein>
<organism evidence="2 3">
    <name type="scientific">Amycolatopsis marina</name>
    <dbReference type="NCBI Taxonomy" id="490629"/>
    <lineage>
        <taxon>Bacteria</taxon>
        <taxon>Bacillati</taxon>
        <taxon>Actinomycetota</taxon>
        <taxon>Actinomycetes</taxon>
        <taxon>Pseudonocardiales</taxon>
        <taxon>Pseudonocardiaceae</taxon>
        <taxon>Amycolatopsis</taxon>
    </lineage>
</organism>
<dbReference type="Proteomes" id="UP000243799">
    <property type="component" value="Unassembled WGS sequence"/>
</dbReference>
<dbReference type="STRING" id="490629.SAMN05216266_11342"/>
<feature type="domain" description="DUF4185" evidence="1">
    <location>
        <begin position="21"/>
        <end position="326"/>
    </location>
</feature>
<evidence type="ECO:0000313" key="3">
    <source>
        <dbReference type="Proteomes" id="UP000243799"/>
    </source>
</evidence>
<dbReference type="RefSeq" id="WP_091674973.1">
    <property type="nucleotide sequence ID" value="NZ_FOKG01000013.1"/>
</dbReference>
<sequence>MSVRLVPEVTTQIATVTGAGSVNRTDERFGILATDLGILWDGGDGRVFVLFGDTYGRGWGGNGAGPPDADWRCNVLAFSSNRDLDRGLLLDDVVARPDGGATQVIASGSGREATIIPNSGIAVDGNQFVHYMSVREWGRPGTWRTNYSGVAVSTDGGVTWAKPRAARWSNKWGRNSRFQIGAFARSGEHVYLFGTTQGRFGPGYLARVHTADILRSSAYEYWTGREWAGHESSAVPVLDGPVGELSVAYNVHFGCWLAMHLDEDRAAIVLRAAEELTGPWSPGEVVVSGRDHPALYGGYLHPWALDGPDIYFLLSQWEPYNVFLMRSRLIQGD</sequence>
<dbReference type="Pfam" id="PF13810">
    <property type="entry name" value="DUF4185"/>
    <property type="match status" value="1"/>
</dbReference>
<keyword evidence="3" id="KW-1185">Reference proteome</keyword>
<dbReference type="OrthoDB" id="284233at2"/>
<name>A0A1I1BCZ8_9PSEU</name>
<accession>A0A1I1BCZ8</accession>
<proteinExistence type="predicted"/>
<dbReference type="AlphaFoldDB" id="A0A1I1BCZ8"/>
<reference evidence="3" key="1">
    <citation type="submission" date="2016-10" db="EMBL/GenBank/DDBJ databases">
        <authorList>
            <person name="Varghese N."/>
            <person name="Submissions S."/>
        </authorList>
    </citation>
    <scope>NUCLEOTIDE SEQUENCE [LARGE SCALE GENOMIC DNA]</scope>
    <source>
        <strain evidence="3">CGMCC 4.3568</strain>
    </source>
</reference>
<gene>
    <name evidence="2" type="ORF">SAMN05216266_11342</name>
</gene>
<evidence type="ECO:0000259" key="1">
    <source>
        <dbReference type="Pfam" id="PF13810"/>
    </source>
</evidence>
<evidence type="ECO:0000313" key="2">
    <source>
        <dbReference type="EMBL" id="SFB47662.1"/>
    </source>
</evidence>